<evidence type="ECO:0000256" key="7">
    <source>
        <dbReference type="ARBA" id="ARBA00052742"/>
    </source>
</evidence>
<evidence type="ECO:0000313" key="9">
    <source>
        <dbReference type="EMBL" id="CAI7999207.1"/>
    </source>
</evidence>
<dbReference type="InterPro" id="IPR036188">
    <property type="entry name" value="FAD/NAD-bd_sf"/>
</dbReference>
<dbReference type="Pfam" id="PF01266">
    <property type="entry name" value="DAO"/>
    <property type="match status" value="1"/>
</dbReference>
<keyword evidence="4" id="KW-0285">Flavoprotein</keyword>
<accession>A0AA35R0B1</accession>
<organism evidence="9 10">
    <name type="scientific">Geodia barretti</name>
    <name type="common">Barrett's horny sponge</name>
    <dbReference type="NCBI Taxonomy" id="519541"/>
    <lineage>
        <taxon>Eukaryota</taxon>
        <taxon>Metazoa</taxon>
        <taxon>Porifera</taxon>
        <taxon>Demospongiae</taxon>
        <taxon>Heteroscleromorpha</taxon>
        <taxon>Tetractinellida</taxon>
        <taxon>Astrophorina</taxon>
        <taxon>Geodiidae</taxon>
        <taxon>Geodia</taxon>
    </lineage>
</organism>
<reference evidence="9" key="1">
    <citation type="submission" date="2023-03" db="EMBL/GenBank/DDBJ databases">
        <authorList>
            <person name="Steffen K."/>
            <person name="Cardenas P."/>
        </authorList>
    </citation>
    <scope>NUCLEOTIDE SEQUENCE</scope>
</reference>
<keyword evidence="6" id="KW-0560">Oxidoreductase</keyword>
<dbReference type="EC" id="1.5.3.1" evidence="3"/>
<dbReference type="SUPFAM" id="SSF54373">
    <property type="entry name" value="FAD-linked reductases, C-terminal domain"/>
    <property type="match status" value="1"/>
</dbReference>
<feature type="domain" description="FAD dependent oxidoreductase" evidence="8">
    <location>
        <begin position="5"/>
        <end position="363"/>
    </location>
</feature>
<evidence type="ECO:0000256" key="1">
    <source>
        <dbReference type="ARBA" id="ARBA00001974"/>
    </source>
</evidence>
<dbReference type="EMBL" id="CASHTH010000365">
    <property type="protein sequence ID" value="CAI7999207.1"/>
    <property type="molecule type" value="Genomic_DNA"/>
</dbReference>
<dbReference type="NCBIfam" id="NF008425">
    <property type="entry name" value="PRK11259.1"/>
    <property type="match status" value="1"/>
</dbReference>
<sequence>MAMYDVVVVGAGIEGSATAYYLLKKGLHVLLLEQFSALHSRGSSHGQSRIIRRAYDKPQYVRMMNDAYTLWSDFEKESGATLYRKTGILVFGPRKNIAVSSTAHSLASGQVPHEQFSGREANRRYSQQLKLPEDYQCVFEEGGGILNAQKAVLAFQQQFQKLGGTLLDHTQVVEIQAGGAVVTVVTAPRKAFWARHLVVAAGAWTTALCSSIGLNLPFRVLRSELNFWKVEDPAVFTPDKFPVFIGYTSDDDNDTHYYGLPIHEYPGLLKVCAHGGIAIEGPDSRDRPGGPGTVVPVSQFISQTLRGVSTTASITEYCMYTMSPDFDPVIDRHPLYSNIIVASGFSGHGFKLAPVVGKVISELVTGESPSHDLHLFRLARFLPPQSHL</sequence>
<dbReference type="GO" id="GO:0008115">
    <property type="term" value="F:sarcosine oxidase activity"/>
    <property type="evidence" value="ECO:0007669"/>
    <property type="project" value="UniProtKB-EC"/>
</dbReference>
<proteinExistence type="inferred from homology"/>
<dbReference type="SUPFAM" id="SSF51905">
    <property type="entry name" value="FAD/NAD(P)-binding domain"/>
    <property type="match status" value="1"/>
</dbReference>
<name>A0AA35R0B1_GEOBA</name>
<keyword evidence="10" id="KW-1185">Reference proteome</keyword>
<dbReference type="GO" id="GO:0050031">
    <property type="term" value="F:L-pipecolate oxidase activity"/>
    <property type="evidence" value="ECO:0007669"/>
    <property type="project" value="TreeGrafter"/>
</dbReference>
<comment type="catalytic activity">
    <reaction evidence="7">
        <text>sarcosine + O2 + H2O = formaldehyde + glycine + H2O2</text>
        <dbReference type="Rhea" id="RHEA:13313"/>
        <dbReference type="ChEBI" id="CHEBI:15377"/>
        <dbReference type="ChEBI" id="CHEBI:15379"/>
        <dbReference type="ChEBI" id="CHEBI:16240"/>
        <dbReference type="ChEBI" id="CHEBI:16842"/>
        <dbReference type="ChEBI" id="CHEBI:57305"/>
        <dbReference type="ChEBI" id="CHEBI:57433"/>
        <dbReference type="EC" id="1.5.3.1"/>
    </reaction>
</comment>
<evidence type="ECO:0000313" key="10">
    <source>
        <dbReference type="Proteomes" id="UP001174909"/>
    </source>
</evidence>
<dbReference type="AlphaFoldDB" id="A0AA35R0B1"/>
<dbReference type="PANTHER" id="PTHR10961">
    <property type="entry name" value="PEROXISOMAL SARCOSINE OXIDASE"/>
    <property type="match status" value="1"/>
</dbReference>
<evidence type="ECO:0000256" key="6">
    <source>
        <dbReference type="ARBA" id="ARBA00023002"/>
    </source>
</evidence>
<dbReference type="PANTHER" id="PTHR10961:SF46">
    <property type="entry name" value="PEROXISOMAL SARCOSINE OXIDASE"/>
    <property type="match status" value="1"/>
</dbReference>
<dbReference type="InterPro" id="IPR045170">
    <property type="entry name" value="MTOX"/>
</dbReference>
<dbReference type="GO" id="GO:0050660">
    <property type="term" value="F:flavin adenine dinucleotide binding"/>
    <property type="evidence" value="ECO:0007669"/>
    <property type="project" value="InterPro"/>
</dbReference>
<evidence type="ECO:0000256" key="3">
    <source>
        <dbReference type="ARBA" id="ARBA00012769"/>
    </source>
</evidence>
<dbReference type="Gene3D" id="3.50.50.60">
    <property type="entry name" value="FAD/NAD(P)-binding domain"/>
    <property type="match status" value="1"/>
</dbReference>
<dbReference type="GO" id="GO:0033514">
    <property type="term" value="P:L-lysine catabolic process to acetyl-CoA via L-pipecolate"/>
    <property type="evidence" value="ECO:0007669"/>
    <property type="project" value="TreeGrafter"/>
</dbReference>
<gene>
    <name evidence="9" type="ORF">GBAR_LOCUS2650</name>
</gene>
<dbReference type="InterPro" id="IPR006076">
    <property type="entry name" value="FAD-dep_OxRdtase"/>
</dbReference>
<dbReference type="Gene3D" id="3.30.9.10">
    <property type="entry name" value="D-Amino Acid Oxidase, subunit A, domain 2"/>
    <property type="match status" value="1"/>
</dbReference>
<protein>
    <recommendedName>
        <fullName evidence="3">sarcosine oxidasee (formaldehyde-forming)</fullName>
        <ecNumber evidence="3">1.5.3.1</ecNumber>
    </recommendedName>
</protein>
<keyword evidence="5" id="KW-0274">FAD</keyword>
<dbReference type="Proteomes" id="UP001174909">
    <property type="component" value="Unassembled WGS sequence"/>
</dbReference>
<evidence type="ECO:0000256" key="4">
    <source>
        <dbReference type="ARBA" id="ARBA00022630"/>
    </source>
</evidence>
<comment type="caution">
    <text evidence="9">The sequence shown here is derived from an EMBL/GenBank/DDBJ whole genome shotgun (WGS) entry which is preliminary data.</text>
</comment>
<evidence type="ECO:0000256" key="2">
    <source>
        <dbReference type="ARBA" id="ARBA00010989"/>
    </source>
</evidence>
<dbReference type="GO" id="GO:0005777">
    <property type="term" value="C:peroxisome"/>
    <property type="evidence" value="ECO:0007669"/>
    <property type="project" value="TreeGrafter"/>
</dbReference>
<evidence type="ECO:0000256" key="5">
    <source>
        <dbReference type="ARBA" id="ARBA00022827"/>
    </source>
</evidence>
<comment type="cofactor">
    <cofactor evidence="1">
        <name>FAD</name>
        <dbReference type="ChEBI" id="CHEBI:57692"/>
    </cofactor>
</comment>
<evidence type="ECO:0000259" key="8">
    <source>
        <dbReference type="Pfam" id="PF01266"/>
    </source>
</evidence>
<comment type="similarity">
    <text evidence="2">Belongs to the MSOX/MTOX family.</text>
</comment>
<dbReference type="FunFam" id="3.50.50.60:FF:000189">
    <property type="entry name" value="Monomeric sarcosine oxidase"/>
    <property type="match status" value="1"/>
</dbReference>